<feature type="transmembrane region" description="Helical" evidence="5">
    <location>
        <begin position="57"/>
        <end position="77"/>
    </location>
</feature>
<feature type="transmembrane region" description="Helical" evidence="5">
    <location>
        <begin position="84"/>
        <end position="103"/>
    </location>
</feature>
<keyword evidence="7" id="KW-1185">Reference proteome</keyword>
<protein>
    <recommendedName>
        <fullName evidence="5">Inner membrane-spanning protein YciB</fullName>
    </recommendedName>
</protein>
<dbReference type="NCBIfam" id="TIGR00997">
    <property type="entry name" value="ispZ"/>
    <property type="match status" value="1"/>
</dbReference>
<comment type="function">
    <text evidence="5">Plays a role in cell envelope biogenesis, maintenance of cell envelope integrity and membrane homeostasis.</text>
</comment>
<feature type="transmembrane region" description="Helical" evidence="5">
    <location>
        <begin position="156"/>
        <end position="174"/>
    </location>
</feature>
<keyword evidence="4 5" id="KW-0472">Membrane</keyword>
<comment type="caution">
    <text evidence="6">The sequence shown here is derived from an EMBL/GenBank/DDBJ whole genome shotgun (WGS) entry which is preliminary data.</text>
</comment>
<comment type="similarity">
    <text evidence="5">Belongs to the YciB family.</text>
</comment>
<evidence type="ECO:0000256" key="5">
    <source>
        <dbReference type="HAMAP-Rule" id="MF_00189"/>
    </source>
</evidence>
<organism evidence="6 7">
    <name type="scientific">Pseudochelatococcus lubricantis</name>
    <dbReference type="NCBI Taxonomy" id="1538102"/>
    <lineage>
        <taxon>Bacteria</taxon>
        <taxon>Pseudomonadati</taxon>
        <taxon>Pseudomonadota</taxon>
        <taxon>Alphaproteobacteria</taxon>
        <taxon>Hyphomicrobiales</taxon>
        <taxon>Chelatococcaceae</taxon>
        <taxon>Pseudochelatococcus</taxon>
    </lineage>
</organism>
<gene>
    <name evidence="5" type="primary">yciB</name>
    <name evidence="6" type="ORF">FHS82_001121</name>
</gene>
<evidence type="ECO:0000256" key="2">
    <source>
        <dbReference type="ARBA" id="ARBA00022692"/>
    </source>
</evidence>
<dbReference type="Proteomes" id="UP001429580">
    <property type="component" value="Unassembled WGS sequence"/>
</dbReference>
<dbReference type="Pfam" id="PF04279">
    <property type="entry name" value="IspA"/>
    <property type="match status" value="1"/>
</dbReference>
<feature type="transmembrane region" description="Helical" evidence="5">
    <location>
        <begin position="123"/>
        <end position="144"/>
    </location>
</feature>
<keyword evidence="3 5" id="KW-1133">Transmembrane helix</keyword>
<dbReference type="InterPro" id="IPR006008">
    <property type="entry name" value="YciB"/>
</dbReference>
<keyword evidence="1 5" id="KW-1003">Cell membrane</keyword>
<reference evidence="6 7" key="1">
    <citation type="submission" date="2020-03" db="EMBL/GenBank/DDBJ databases">
        <title>Genomic Encyclopedia of Type Strains, Phase IV (KMG-IV): sequencing the most valuable type-strain genomes for metagenomic binning, comparative biology and taxonomic classification.</title>
        <authorList>
            <person name="Goeker M."/>
        </authorList>
    </citation>
    <scope>NUCLEOTIDE SEQUENCE [LARGE SCALE GENOMIC DNA]</scope>
    <source>
        <strain evidence="6 7">DSM 103870</strain>
    </source>
</reference>
<feature type="transmembrane region" description="Helical" evidence="5">
    <location>
        <begin position="180"/>
        <end position="199"/>
    </location>
</feature>
<dbReference type="EMBL" id="JAASQI010000002">
    <property type="protein sequence ID" value="NIJ57295.1"/>
    <property type="molecule type" value="Genomic_DNA"/>
</dbReference>
<dbReference type="PANTHER" id="PTHR36917">
    <property type="entry name" value="INTRACELLULAR SEPTATION PROTEIN A-RELATED"/>
    <property type="match status" value="1"/>
</dbReference>
<dbReference type="NCBIfam" id="NF001323">
    <property type="entry name" value="PRK00259.1-1"/>
    <property type="match status" value="1"/>
</dbReference>
<dbReference type="HAMAP" id="MF_00189">
    <property type="entry name" value="YciB"/>
    <property type="match status" value="1"/>
</dbReference>
<evidence type="ECO:0000313" key="6">
    <source>
        <dbReference type="EMBL" id="NIJ57295.1"/>
    </source>
</evidence>
<keyword evidence="2 5" id="KW-0812">Transmembrane</keyword>
<comment type="subcellular location">
    <subcellularLocation>
        <location evidence="5">Cell inner membrane</location>
        <topology evidence="5">Multi-pass membrane protein</topology>
    </subcellularLocation>
</comment>
<keyword evidence="5" id="KW-0997">Cell inner membrane</keyword>
<accession>A0ABX0V0D9</accession>
<evidence type="ECO:0000256" key="1">
    <source>
        <dbReference type="ARBA" id="ARBA00022475"/>
    </source>
</evidence>
<evidence type="ECO:0000256" key="3">
    <source>
        <dbReference type="ARBA" id="ARBA00022989"/>
    </source>
</evidence>
<evidence type="ECO:0000313" key="7">
    <source>
        <dbReference type="Proteomes" id="UP001429580"/>
    </source>
</evidence>
<dbReference type="RefSeq" id="WP_166949662.1">
    <property type="nucleotide sequence ID" value="NZ_JAASQI010000002.1"/>
</dbReference>
<sequence length="216" mass="23749">MTQPAETGKEGLPPLTKLLLEMGPLLLFFAANARPGYFTPFVGPLLPAGMGAEHAGIFAATAVFMLATVAALVVNYVLERRVPIMPLVSGIVVVSFGAMTLWLNDDLFIKLKPTIVNCLFGSILLGGLFLFDKPLLPVIFGGVFQLDDEGWRKLTFRWGAFFFVLAAINEIVWRTQSTDFWVSFKVFGMTPITLAFAIAQTRLILQHSPQEEPKEG</sequence>
<name>A0ABX0V0D9_9HYPH</name>
<proteinExistence type="inferred from homology"/>
<evidence type="ECO:0000256" key="4">
    <source>
        <dbReference type="ARBA" id="ARBA00023136"/>
    </source>
</evidence>
<dbReference type="PANTHER" id="PTHR36917:SF1">
    <property type="entry name" value="INNER MEMBRANE-SPANNING PROTEIN YCIB"/>
    <property type="match status" value="1"/>
</dbReference>